<gene>
    <name evidence="3" type="ORF">Pla133_32210</name>
</gene>
<dbReference type="Proteomes" id="UP000316921">
    <property type="component" value="Chromosome"/>
</dbReference>
<dbReference type="Pfam" id="PF03372">
    <property type="entry name" value="Exo_endo_phos"/>
    <property type="match status" value="1"/>
</dbReference>
<proteinExistence type="predicted"/>
<dbReference type="Gene3D" id="3.60.10.10">
    <property type="entry name" value="Endonuclease/exonuclease/phosphatase"/>
    <property type="match status" value="1"/>
</dbReference>
<accession>A0A518BMF0</accession>
<evidence type="ECO:0000313" key="3">
    <source>
        <dbReference type="EMBL" id="QDU68127.1"/>
    </source>
</evidence>
<keyword evidence="1" id="KW-0472">Membrane</keyword>
<name>A0A518BMF0_9BACT</name>
<dbReference type="SUPFAM" id="SSF56219">
    <property type="entry name" value="DNase I-like"/>
    <property type="match status" value="1"/>
</dbReference>
<keyword evidence="4" id="KW-1185">Reference proteome</keyword>
<feature type="transmembrane region" description="Helical" evidence="1">
    <location>
        <begin position="64"/>
        <end position="81"/>
    </location>
</feature>
<reference evidence="3 4" key="1">
    <citation type="submission" date="2019-02" db="EMBL/GenBank/DDBJ databases">
        <title>Deep-cultivation of Planctomycetes and their phenomic and genomic characterization uncovers novel biology.</title>
        <authorList>
            <person name="Wiegand S."/>
            <person name="Jogler M."/>
            <person name="Boedeker C."/>
            <person name="Pinto D."/>
            <person name="Vollmers J."/>
            <person name="Rivas-Marin E."/>
            <person name="Kohn T."/>
            <person name="Peeters S.H."/>
            <person name="Heuer A."/>
            <person name="Rast P."/>
            <person name="Oberbeckmann S."/>
            <person name="Bunk B."/>
            <person name="Jeske O."/>
            <person name="Meyerdierks A."/>
            <person name="Storesund J.E."/>
            <person name="Kallscheuer N."/>
            <person name="Luecker S."/>
            <person name="Lage O.M."/>
            <person name="Pohl T."/>
            <person name="Merkel B.J."/>
            <person name="Hornburger P."/>
            <person name="Mueller R.-W."/>
            <person name="Bruemmer F."/>
            <person name="Labrenz M."/>
            <person name="Spormann A.M."/>
            <person name="Op den Camp H."/>
            <person name="Overmann J."/>
            <person name="Amann R."/>
            <person name="Jetten M.S.M."/>
            <person name="Mascher T."/>
            <person name="Medema M.H."/>
            <person name="Devos D.P."/>
            <person name="Kaster A.-K."/>
            <person name="Ovreas L."/>
            <person name="Rohde M."/>
            <person name="Galperin M.Y."/>
            <person name="Jogler C."/>
        </authorList>
    </citation>
    <scope>NUCLEOTIDE SEQUENCE [LARGE SCALE GENOMIC DNA]</scope>
    <source>
        <strain evidence="3 4">Pla133</strain>
    </source>
</reference>
<feature type="transmembrane region" description="Helical" evidence="1">
    <location>
        <begin position="41"/>
        <end position="57"/>
    </location>
</feature>
<protein>
    <recommendedName>
        <fullName evidence="2">Endonuclease/exonuclease/phosphatase domain-containing protein</fullName>
    </recommendedName>
</protein>
<dbReference type="RefSeq" id="WP_145066880.1">
    <property type="nucleotide sequence ID" value="NZ_CP036287.1"/>
</dbReference>
<keyword evidence="1" id="KW-0812">Transmembrane</keyword>
<dbReference type="InterPro" id="IPR036691">
    <property type="entry name" value="Endo/exonu/phosph_ase_sf"/>
</dbReference>
<dbReference type="GO" id="GO:0003824">
    <property type="term" value="F:catalytic activity"/>
    <property type="evidence" value="ECO:0007669"/>
    <property type="project" value="InterPro"/>
</dbReference>
<feature type="domain" description="Endonuclease/exonuclease/phosphatase" evidence="2">
    <location>
        <begin position="102"/>
        <end position="313"/>
    </location>
</feature>
<evidence type="ECO:0000313" key="4">
    <source>
        <dbReference type="Proteomes" id="UP000316921"/>
    </source>
</evidence>
<dbReference type="AlphaFoldDB" id="A0A518BMF0"/>
<evidence type="ECO:0000259" key="2">
    <source>
        <dbReference type="Pfam" id="PF03372"/>
    </source>
</evidence>
<evidence type="ECO:0000256" key="1">
    <source>
        <dbReference type="SAM" id="Phobius"/>
    </source>
</evidence>
<sequence length="329" mass="36075">MRRVLRFTLVLVVVLSVFATWALRASDTCSALELASHTRPAVAYTMALLGCLLALRPRRWSGPILLACALVIGWPTLRLSWGAGARAPDALLLRVAAANLLLESDAHRALLELVDASDAPDIVFISEGNQATLASIDALGSAYPHQLLWPARERWHVRSMGDAILSKRPFVDQMVHEDGAILQVAVEHDGDVVTILGAHPMRPGRPIDIARRNRTLDRLAELAEPLDHVVVLGDLNVTEGSRSYARLLRGGNLRDSRRGFGRQPTWLIDDRFVSSDQRWLARLVPAMPLDHVLLGDGLVCTERHVGPDIGSDHLPVFATLARRAGFAAR</sequence>
<dbReference type="KEGG" id="pbap:Pla133_32210"/>
<dbReference type="EMBL" id="CP036287">
    <property type="protein sequence ID" value="QDU68127.1"/>
    <property type="molecule type" value="Genomic_DNA"/>
</dbReference>
<keyword evidence="1" id="KW-1133">Transmembrane helix</keyword>
<organism evidence="3 4">
    <name type="scientific">Engelhardtia mirabilis</name>
    <dbReference type="NCBI Taxonomy" id="2528011"/>
    <lineage>
        <taxon>Bacteria</taxon>
        <taxon>Pseudomonadati</taxon>
        <taxon>Planctomycetota</taxon>
        <taxon>Planctomycetia</taxon>
        <taxon>Planctomycetia incertae sedis</taxon>
        <taxon>Engelhardtia</taxon>
    </lineage>
</organism>
<dbReference type="InterPro" id="IPR005135">
    <property type="entry name" value="Endo/exonuclease/phosphatase"/>
</dbReference>